<gene>
    <name evidence="1" type="ORF">DPEC_G00204330</name>
</gene>
<protein>
    <submittedName>
        <fullName evidence="1">Uncharacterized protein</fullName>
    </submittedName>
</protein>
<organism evidence="1 2">
    <name type="scientific">Dallia pectoralis</name>
    <name type="common">Alaska blackfish</name>
    <dbReference type="NCBI Taxonomy" id="75939"/>
    <lineage>
        <taxon>Eukaryota</taxon>
        <taxon>Metazoa</taxon>
        <taxon>Chordata</taxon>
        <taxon>Craniata</taxon>
        <taxon>Vertebrata</taxon>
        <taxon>Euteleostomi</taxon>
        <taxon>Actinopterygii</taxon>
        <taxon>Neopterygii</taxon>
        <taxon>Teleostei</taxon>
        <taxon>Protacanthopterygii</taxon>
        <taxon>Esociformes</taxon>
        <taxon>Umbridae</taxon>
        <taxon>Dallia</taxon>
    </lineage>
</organism>
<dbReference type="EMBL" id="CM055743">
    <property type="protein sequence ID" value="KAJ8000391.1"/>
    <property type="molecule type" value="Genomic_DNA"/>
</dbReference>
<evidence type="ECO:0000313" key="1">
    <source>
        <dbReference type="EMBL" id="KAJ8000391.1"/>
    </source>
</evidence>
<sequence>MHLTTSVWAPAHIIGMLLLCHVSDCLQMSVCPEKDVNVTVSSSLFDPLDQCPICTVSGGENGNKIMCDTSLVLIPDQNVTLLFNCTDPQSAFVIQIERNIECNTDSCSPATGAAQPSLFQEFNRTFEWALNVPDKTVLSLDFSGPGLKEMTESGLCPDGYQYTITITSTKGGVQSTTYCRNGPVTHLDIPSQTTVSLQVSNDVKVDSAIFTATPKPMKKDSQMISVTPEPNSNVTFRKDMNAKECNMCAGSICNDQTLEVNSSVEINCSPNVYNVEINRKIECKESCSMNIVQAESSLLSDFNRTFTWDLKGPAGRSFQLDFPSSGMRQIPPSKSCPDKLTYTIITYQRTGLATIGVFCKGGTITTVQGLFKGRVSLEVPGNQKLEPVEFNVTVGPEIKMWAVVKVDLPRGVSDTEFLSANFPRGFPSDSMMRWDFTVPGRHNYTINILDYTEPLCQKLGSTVPGQNEVKIEYDGKEGGVMDISSTLMDPQPTDSQGSFSMTLVNCVVNKTQPDLKLNFTVSVMRSSHPVVCAVNSPEDEGLTFHIENTGFDPDCEMRLDSVIQENITVLPGSNGNLSFLDCLTKSLSIIASKTLGCQSLDVCSLSETLTVPVMPSCLSAPLQSFTWHLNVPTYSTVDLLSPRGSLRQSLPGQECDGGLSFHLAEGDGSSIGYFCPDGIIRKVQVSSNISITATSKDLQQEDPFLNVSFSKDISESIIYTVQPKMGSPNFLATPSWPGGMKALSTVSWVVIVPPHLQAELLFTNMSQPKCGQRHTHITVQTRSSQEEIFSLDEGEVAVDKLMVSESFYLNLSNCLPEEGQFRVLSRVTLQKTSKLLLGGIIGAVGAVLLLLLVLPVAYFILRRKKRTPASEASIYMGKQSNFSPGQSVFPKTRPDNESHVYNSIEETQMYGHLLRDEDFVGGIQDHFQGPAGDSYRTFMAVPDGGPEIMETPADNERELDNVKDNNKLFPESTSFMPARPRTPIDRQDSMGFTDRRMVDTALGTFKSTGDINNISLSASD</sequence>
<accession>A0ACC2G9T1</accession>
<reference evidence="1" key="1">
    <citation type="submission" date="2021-05" db="EMBL/GenBank/DDBJ databases">
        <authorList>
            <person name="Pan Q."/>
            <person name="Jouanno E."/>
            <person name="Zahm M."/>
            <person name="Klopp C."/>
            <person name="Cabau C."/>
            <person name="Louis A."/>
            <person name="Berthelot C."/>
            <person name="Parey E."/>
            <person name="Roest Crollius H."/>
            <person name="Montfort J."/>
            <person name="Robinson-Rechavi M."/>
            <person name="Bouchez O."/>
            <person name="Lampietro C."/>
            <person name="Lopez Roques C."/>
            <person name="Donnadieu C."/>
            <person name="Postlethwait J."/>
            <person name="Bobe J."/>
            <person name="Dillon D."/>
            <person name="Chandos A."/>
            <person name="von Hippel F."/>
            <person name="Guiguen Y."/>
        </authorList>
    </citation>
    <scope>NUCLEOTIDE SEQUENCE</scope>
    <source>
        <strain evidence="1">YG-Jan2019</strain>
    </source>
</reference>
<evidence type="ECO:0000313" key="2">
    <source>
        <dbReference type="Proteomes" id="UP001157502"/>
    </source>
</evidence>
<dbReference type="Proteomes" id="UP001157502">
    <property type="component" value="Chromosome 16"/>
</dbReference>
<keyword evidence="2" id="KW-1185">Reference proteome</keyword>
<comment type="caution">
    <text evidence="1">The sequence shown here is derived from an EMBL/GenBank/DDBJ whole genome shotgun (WGS) entry which is preliminary data.</text>
</comment>
<proteinExistence type="predicted"/>
<name>A0ACC2G9T1_DALPE</name>